<dbReference type="Gene3D" id="3.40.1810.10">
    <property type="entry name" value="Transcription factor, MADS-box"/>
    <property type="match status" value="1"/>
</dbReference>
<dbReference type="CDD" id="cd00265">
    <property type="entry name" value="MADS_MEF2_like"/>
    <property type="match status" value="1"/>
</dbReference>
<dbReference type="SUPFAM" id="SSF55455">
    <property type="entry name" value="SRF-like"/>
    <property type="match status" value="1"/>
</dbReference>
<evidence type="ECO:0000313" key="9">
    <source>
        <dbReference type="EnsemblPlants" id="AUR62012889-RA:cds"/>
    </source>
</evidence>
<sequence length="210" mass="24474">MVRSRIQIKKIENIAARQVTFSKRRKGLIKKAQELSTLCDAEIALIVFSSSDKLYEFSTSRVTRVIQRYMRHTEKLPDDEQLDPYPVFLEDDCAVVSKEVEDKRQELRRLKGEDLEGLGFEELVKLERQIEKAFTCVRRMKDDKLLRMVTDLKRKENKLIENNKDLNQKIKNAIEGKSHASGQQLALFPEHNHIPNNSVSFDTNLRLGFI</sequence>
<dbReference type="GO" id="GO:0005634">
    <property type="term" value="C:nucleus"/>
    <property type="evidence" value="ECO:0007669"/>
    <property type="project" value="UniProtKB-SubCell"/>
</dbReference>
<dbReference type="GO" id="GO:0046983">
    <property type="term" value="F:protein dimerization activity"/>
    <property type="evidence" value="ECO:0007669"/>
    <property type="project" value="InterPro"/>
</dbReference>
<dbReference type="InterPro" id="IPR002100">
    <property type="entry name" value="TF_MADSbox"/>
</dbReference>
<dbReference type="InterPro" id="IPR002487">
    <property type="entry name" value="TF_Kbox"/>
</dbReference>
<evidence type="ECO:0000256" key="4">
    <source>
        <dbReference type="ARBA" id="ARBA00023163"/>
    </source>
</evidence>
<feature type="coiled-coil region" evidence="6">
    <location>
        <begin position="149"/>
        <end position="176"/>
    </location>
</feature>
<protein>
    <submittedName>
        <fullName evidence="9">Uncharacterized protein</fullName>
    </submittedName>
</protein>
<evidence type="ECO:0000259" key="7">
    <source>
        <dbReference type="PROSITE" id="PS50066"/>
    </source>
</evidence>
<dbReference type="OMA" id="RWITISK"/>
<evidence type="ECO:0000259" key="8">
    <source>
        <dbReference type="PROSITE" id="PS51297"/>
    </source>
</evidence>
<dbReference type="SMART" id="SM00432">
    <property type="entry name" value="MADS"/>
    <property type="match status" value="1"/>
</dbReference>
<dbReference type="PRINTS" id="PR00404">
    <property type="entry name" value="MADSDOMAIN"/>
</dbReference>
<dbReference type="PANTHER" id="PTHR48019">
    <property type="entry name" value="SERUM RESPONSE FACTOR HOMOLOG"/>
    <property type="match status" value="1"/>
</dbReference>
<reference evidence="9" key="1">
    <citation type="journal article" date="2017" name="Nature">
        <title>The genome of Chenopodium quinoa.</title>
        <authorList>
            <person name="Jarvis D.E."/>
            <person name="Ho Y.S."/>
            <person name="Lightfoot D.J."/>
            <person name="Schmoeckel S.M."/>
            <person name="Li B."/>
            <person name="Borm T.J.A."/>
            <person name="Ohyanagi H."/>
            <person name="Mineta K."/>
            <person name="Michell C.T."/>
            <person name="Saber N."/>
            <person name="Kharbatia N.M."/>
            <person name="Rupper R.R."/>
            <person name="Sharp A.R."/>
            <person name="Dally N."/>
            <person name="Boughton B.A."/>
            <person name="Woo Y.H."/>
            <person name="Gao G."/>
            <person name="Schijlen E.G.W.M."/>
            <person name="Guo X."/>
            <person name="Momin A.A."/>
            <person name="Negrao S."/>
            <person name="Al-Babili S."/>
            <person name="Gehring C."/>
            <person name="Roessner U."/>
            <person name="Jung C."/>
            <person name="Murphy K."/>
            <person name="Arold S.T."/>
            <person name="Gojobori T."/>
            <person name="van der Linden C.G."/>
            <person name="van Loo E.N."/>
            <person name="Jellen E.N."/>
            <person name="Maughan P.J."/>
            <person name="Tester M."/>
        </authorList>
    </citation>
    <scope>NUCLEOTIDE SEQUENCE [LARGE SCALE GENOMIC DNA]</scope>
    <source>
        <strain evidence="9">cv. PI 614886</strain>
    </source>
</reference>
<proteinExistence type="predicted"/>
<dbReference type="Pfam" id="PF01486">
    <property type="entry name" value="K-box"/>
    <property type="match status" value="1"/>
</dbReference>
<gene>
    <name evidence="9" type="primary">LOC110737577</name>
</gene>
<feature type="domain" description="MADS-box" evidence="7">
    <location>
        <begin position="1"/>
        <end position="61"/>
    </location>
</feature>
<dbReference type="PROSITE" id="PS50066">
    <property type="entry name" value="MADS_BOX_2"/>
    <property type="match status" value="1"/>
</dbReference>
<comment type="subcellular location">
    <subcellularLocation>
        <location evidence="1">Nucleus</location>
    </subcellularLocation>
</comment>
<dbReference type="RefSeq" id="XP_021773608.1">
    <property type="nucleotide sequence ID" value="XM_021917916.1"/>
</dbReference>
<dbReference type="InterPro" id="IPR050142">
    <property type="entry name" value="MADS-box/MEF2_TF"/>
</dbReference>
<keyword evidence="3" id="KW-0238">DNA-binding</keyword>
<evidence type="ECO:0000256" key="2">
    <source>
        <dbReference type="ARBA" id="ARBA00023015"/>
    </source>
</evidence>
<dbReference type="Proteomes" id="UP000596660">
    <property type="component" value="Unplaced"/>
</dbReference>
<dbReference type="Pfam" id="PF00319">
    <property type="entry name" value="SRF-TF"/>
    <property type="match status" value="1"/>
</dbReference>
<organism evidence="9 10">
    <name type="scientific">Chenopodium quinoa</name>
    <name type="common">Quinoa</name>
    <dbReference type="NCBI Taxonomy" id="63459"/>
    <lineage>
        <taxon>Eukaryota</taxon>
        <taxon>Viridiplantae</taxon>
        <taxon>Streptophyta</taxon>
        <taxon>Embryophyta</taxon>
        <taxon>Tracheophyta</taxon>
        <taxon>Spermatophyta</taxon>
        <taxon>Magnoliopsida</taxon>
        <taxon>eudicotyledons</taxon>
        <taxon>Gunneridae</taxon>
        <taxon>Pentapetalae</taxon>
        <taxon>Caryophyllales</taxon>
        <taxon>Chenopodiaceae</taxon>
        <taxon>Chenopodioideae</taxon>
        <taxon>Atripliceae</taxon>
        <taxon>Chenopodium</taxon>
    </lineage>
</organism>
<keyword evidence="4" id="KW-0804">Transcription</keyword>
<evidence type="ECO:0000256" key="1">
    <source>
        <dbReference type="ARBA" id="ARBA00004123"/>
    </source>
</evidence>
<dbReference type="SMR" id="A0A803LFZ2"/>
<dbReference type="PROSITE" id="PS51297">
    <property type="entry name" value="K_BOX"/>
    <property type="match status" value="1"/>
</dbReference>
<dbReference type="GO" id="GO:0045944">
    <property type="term" value="P:positive regulation of transcription by RNA polymerase II"/>
    <property type="evidence" value="ECO:0007669"/>
    <property type="project" value="InterPro"/>
</dbReference>
<accession>A0A803LFZ2</accession>
<dbReference type="RefSeq" id="XP_021773613.1">
    <property type="nucleotide sequence ID" value="XM_021917921.1"/>
</dbReference>
<evidence type="ECO:0000256" key="5">
    <source>
        <dbReference type="ARBA" id="ARBA00023242"/>
    </source>
</evidence>
<dbReference type="InterPro" id="IPR033896">
    <property type="entry name" value="MEF2-like_N"/>
</dbReference>
<dbReference type="GO" id="GO:0000977">
    <property type="term" value="F:RNA polymerase II transcription regulatory region sequence-specific DNA binding"/>
    <property type="evidence" value="ECO:0007669"/>
    <property type="project" value="InterPro"/>
</dbReference>
<dbReference type="GO" id="GO:0003700">
    <property type="term" value="F:DNA-binding transcription factor activity"/>
    <property type="evidence" value="ECO:0007669"/>
    <property type="project" value="InterPro"/>
</dbReference>
<feature type="domain" description="K-box" evidence="8">
    <location>
        <begin position="86"/>
        <end position="176"/>
    </location>
</feature>
<dbReference type="Gramene" id="AUR62012889-RA">
    <property type="protein sequence ID" value="AUR62012889-RA:cds"/>
    <property type="gene ID" value="AUR62012889"/>
</dbReference>
<dbReference type="AlphaFoldDB" id="A0A803LFZ2"/>
<dbReference type="InterPro" id="IPR036879">
    <property type="entry name" value="TF_MADSbox_sf"/>
</dbReference>
<name>A0A803LFZ2_CHEQI</name>
<reference evidence="9" key="2">
    <citation type="submission" date="2021-03" db="UniProtKB">
        <authorList>
            <consortium name="EnsemblPlants"/>
        </authorList>
    </citation>
    <scope>IDENTIFICATION</scope>
</reference>
<dbReference type="PROSITE" id="PS00350">
    <property type="entry name" value="MADS_BOX_1"/>
    <property type="match status" value="1"/>
</dbReference>
<keyword evidence="5" id="KW-0539">Nucleus</keyword>
<evidence type="ECO:0000256" key="3">
    <source>
        <dbReference type="ARBA" id="ARBA00023125"/>
    </source>
</evidence>
<keyword evidence="6" id="KW-0175">Coiled coil</keyword>
<dbReference type="EnsemblPlants" id="AUR62012889-RA">
    <property type="protein sequence ID" value="AUR62012889-RA:cds"/>
    <property type="gene ID" value="AUR62012889"/>
</dbReference>
<dbReference type="KEGG" id="cqi:110737577"/>
<keyword evidence="10" id="KW-1185">Reference proteome</keyword>
<evidence type="ECO:0000313" key="10">
    <source>
        <dbReference type="Proteomes" id="UP000596660"/>
    </source>
</evidence>
<dbReference type="GeneID" id="110737577"/>
<evidence type="ECO:0000256" key="6">
    <source>
        <dbReference type="SAM" id="Coils"/>
    </source>
</evidence>
<keyword evidence="2" id="KW-0805">Transcription regulation</keyword>
<dbReference type="OrthoDB" id="1898716at2759"/>